<keyword evidence="2" id="KW-1185">Reference proteome</keyword>
<feature type="compositionally biased region" description="Basic and acidic residues" evidence="1">
    <location>
        <begin position="311"/>
        <end position="324"/>
    </location>
</feature>
<feature type="compositionally biased region" description="Polar residues" evidence="1">
    <location>
        <begin position="283"/>
        <end position="295"/>
    </location>
</feature>
<accession>A0A979FPX0</accession>
<evidence type="ECO:0000313" key="2">
    <source>
        <dbReference type="Proteomes" id="UP000694843"/>
    </source>
</evidence>
<dbReference type="GeneID" id="125178728"/>
<feature type="compositionally biased region" description="Polar residues" evidence="1">
    <location>
        <begin position="243"/>
        <end position="252"/>
    </location>
</feature>
<reference evidence="3" key="1">
    <citation type="submission" date="2025-08" db="UniProtKB">
        <authorList>
            <consortium name="RefSeq"/>
        </authorList>
    </citation>
    <scope>IDENTIFICATION</scope>
    <source>
        <tissue evidence="3">Whole organism</tissue>
    </source>
</reference>
<dbReference type="KEGG" id="hazt:125178728"/>
<dbReference type="Proteomes" id="UP000694843">
    <property type="component" value="Unplaced"/>
</dbReference>
<feature type="region of interest" description="Disordered" evidence="1">
    <location>
        <begin position="199"/>
        <end position="332"/>
    </location>
</feature>
<dbReference type="OrthoDB" id="10644345at2759"/>
<protein>
    <submittedName>
        <fullName evidence="3">Uncharacterized protein LOC125178728</fullName>
    </submittedName>
</protein>
<dbReference type="RefSeq" id="XP_047739149.1">
    <property type="nucleotide sequence ID" value="XM_047883193.1"/>
</dbReference>
<evidence type="ECO:0000256" key="1">
    <source>
        <dbReference type="SAM" id="MobiDB-lite"/>
    </source>
</evidence>
<gene>
    <name evidence="3" type="primary">LOC125178728</name>
</gene>
<name>A0A979FPX0_HYAAZ</name>
<organism evidence="2 3">
    <name type="scientific">Hyalella azteca</name>
    <name type="common">Amphipod</name>
    <dbReference type="NCBI Taxonomy" id="294128"/>
    <lineage>
        <taxon>Eukaryota</taxon>
        <taxon>Metazoa</taxon>
        <taxon>Ecdysozoa</taxon>
        <taxon>Arthropoda</taxon>
        <taxon>Crustacea</taxon>
        <taxon>Multicrustacea</taxon>
        <taxon>Malacostraca</taxon>
        <taxon>Eumalacostraca</taxon>
        <taxon>Peracarida</taxon>
        <taxon>Amphipoda</taxon>
        <taxon>Senticaudata</taxon>
        <taxon>Talitrida</taxon>
        <taxon>Talitroidea</taxon>
        <taxon>Hyalellidae</taxon>
        <taxon>Hyalella</taxon>
    </lineage>
</organism>
<evidence type="ECO:0000313" key="3">
    <source>
        <dbReference type="RefSeq" id="XP_047739149.1"/>
    </source>
</evidence>
<dbReference type="AlphaFoldDB" id="A0A979FPX0"/>
<proteinExistence type="predicted"/>
<feature type="compositionally biased region" description="Low complexity" evidence="1">
    <location>
        <begin position="253"/>
        <end position="262"/>
    </location>
</feature>
<sequence>MHARSLNVSSDNTKMEKLTEFVSKSFDPKKSALSVHYLAQSAAKTDPASEDLTKSSHVKNRLEFPDQGNQDHFETSDLGFVEEDEALPLVCHKKETPSPVNLNDSPDIDSNEFNTHNETMLLAKDDLRKRVLGFPSNIPNELHRLANLSQLHNLSSLLPPTAHHPLTYQLPLFFSHHQNSTRQSIAEHQKDFHQHLSSRGFVSFPPFTSPRHSPTRTPEGISPPTLPRVLNLFPDRSPGRYPDNNSKIGETNSSSHASPGSASHDEDEDIDVEAPPSPKINKPINSSSDNRSDSPVTAEEGLVSEKPAMNENREQERGNKKQGMDADYSTSSSLSIDTLKSLATHDQKDSCNDDFSNSCEVNTDKINVYNNNNNNPGFLKIKPQSKTRHILQTFAVLN</sequence>